<dbReference type="Proteomes" id="UP000216063">
    <property type="component" value="Unassembled WGS sequence"/>
</dbReference>
<accession>A0A255DAR9</accession>
<evidence type="ECO:0000259" key="5">
    <source>
        <dbReference type="PROSITE" id="PS50977"/>
    </source>
</evidence>
<dbReference type="Pfam" id="PF00440">
    <property type="entry name" value="TetR_N"/>
    <property type="match status" value="1"/>
</dbReference>
<dbReference type="Gene3D" id="1.10.10.60">
    <property type="entry name" value="Homeodomain-like"/>
    <property type="match status" value="1"/>
</dbReference>
<keyword evidence="7" id="KW-1185">Reference proteome</keyword>
<dbReference type="SUPFAM" id="SSF46689">
    <property type="entry name" value="Homeodomain-like"/>
    <property type="match status" value="1"/>
</dbReference>
<dbReference type="GO" id="GO:0003700">
    <property type="term" value="F:DNA-binding transcription factor activity"/>
    <property type="evidence" value="ECO:0007669"/>
    <property type="project" value="TreeGrafter"/>
</dbReference>
<dbReference type="RefSeq" id="WP_094483415.1">
    <property type="nucleotide sequence ID" value="NZ_NOZR01000023.1"/>
</dbReference>
<evidence type="ECO:0000256" key="2">
    <source>
        <dbReference type="ARBA" id="ARBA00023125"/>
    </source>
</evidence>
<dbReference type="GO" id="GO:0000976">
    <property type="term" value="F:transcription cis-regulatory region binding"/>
    <property type="evidence" value="ECO:0007669"/>
    <property type="project" value="TreeGrafter"/>
</dbReference>
<evidence type="ECO:0000256" key="1">
    <source>
        <dbReference type="ARBA" id="ARBA00023015"/>
    </source>
</evidence>
<dbReference type="InterPro" id="IPR023772">
    <property type="entry name" value="DNA-bd_HTH_TetR-type_CS"/>
</dbReference>
<reference evidence="6 7" key="1">
    <citation type="submission" date="2017-07" db="EMBL/GenBank/DDBJ databases">
        <title>The new phylogeny of genus Mycobacterium.</title>
        <authorList>
            <person name="Tortoli E."/>
            <person name="Trovato A."/>
            <person name="Cirillo D.M."/>
        </authorList>
    </citation>
    <scope>NUCLEOTIDE SEQUENCE [LARGE SCALE GENOMIC DNA]</scope>
    <source>
        <strain evidence="6 7">ATCC 33027</strain>
    </source>
</reference>
<feature type="domain" description="HTH tetR-type" evidence="5">
    <location>
        <begin position="10"/>
        <end position="70"/>
    </location>
</feature>
<organism evidence="6 7">
    <name type="scientific">Mycolicibacterium sphagni</name>
    <dbReference type="NCBI Taxonomy" id="1786"/>
    <lineage>
        <taxon>Bacteria</taxon>
        <taxon>Bacillati</taxon>
        <taxon>Actinomycetota</taxon>
        <taxon>Actinomycetes</taxon>
        <taxon>Mycobacteriales</taxon>
        <taxon>Mycobacteriaceae</taxon>
        <taxon>Mycolicibacterium</taxon>
    </lineage>
</organism>
<keyword evidence="2 4" id="KW-0238">DNA-binding</keyword>
<keyword evidence="1" id="KW-0805">Transcription regulation</keyword>
<dbReference type="PANTHER" id="PTHR30055">
    <property type="entry name" value="HTH-TYPE TRANSCRIPTIONAL REGULATOR RUTR"/>
    <property type="match status" value="1"/>
</dbReference>
<keyword evidence="3" id="KW-0804">Transcription</keyword>
<sequence length="210" mass="23409">MVAPRSDSGGNVRARTLKAAHDLFTKQGYQSTTTREISARARVAEPTVFRHFGSKVELFEASILEPFNEVVDEWTRSWADMPTEITLEELAENLVDGLYTLVWEDRRILRELMVARSDPQSTLHQSAVAISAQFREGFCAVLDVGVDIARAKELVYVDPPATIGAVASMIIGSVLLGDWAYPANRRTPGRTRMVREMARLIVDGIAHRHS</sequence>
<dbReference type="Gene3D" id="1.10.357.10">
    <property type="entry name" value="Tetracycline Repressor, domain 2"/>
    <property type="match status" value="1"/>
</dbReference>
<proteinExistence type="predicted"/>
<dbReference type="InterPro" id="IPR050109">
    <property type="entry name" value="HTH-type_TetR-like_transc_reg"/>
</dbReference>
<name>A0A255DAR9_9MYCO</name>
<dbReference type="OrthoDB" id="3539650at2"/>
<protein>
    <submittedName>
        <fullName evidence="6">TetR family transcriptional regulator</fullName>
    </submittedName>
</protein>
<comment type="caution">
    <text evidence="6">The sequence shown here is derived from an EMBL/GenBank/DDBJ whole genome shotgun (WGS) entry which is preliminary data.</text>
</comment>
<dbReference type="PANTHER" id="PTHR30055:SF234">
    <property type="entry name" value="HTH-TYPE TRANSCRIPTIONAL REGULATOR BETI"/>
    <property type="match status" value="1"/>
</dbReference>
<dbReference type="PROSITE" id="PS50977">
    <property type="entry name" value="HTH_TETR_2"/>
    <property type="match status" value="1"/>
</dbReference>
<evidence type="ECO:0000256" key="4">
    <source>
        <dbReference type="PROSITE-ProRule" id="PRU00335"/>
    </source>
</evidence>
<dbReference type="PRINTS" id="PR00455">
    <property type="entry name" value="HTHTETR"/>
</dbReference>
<dbReference type="PROSITE" id="PS01081">
    <property type="entry name" value="HTH_TETR_1"/>
    <property type="match status" value="1"/>
</dbReference>
<evidence type="ECO:0000313" key="6">
    <source>
        <dbReference type="EMBL" id="OYN76200.1"/>
    </source>
</evidence>
<feature type="DNA-binding region" description="H-T-H motif" evidence="4">
    <location>
        <begin position="33"/>
        <end position="52"/>
    </location>
</feature>
<evidence type="ECO:0000256" key="3">
    <source>
        <dbReference type="ARBA" id="ARBA00023163"/>
    </source>
</evidence>
<dbReference type="EMBL" id="NOZR01000023">
    <property type="protein sequence ID" value="OYN76200.1"/>
    <property type="molecule type" value="Genomic_DNA"/>
</dbReference>
<evidence type="ECO:0000313" key="7">
    <source>
        <dbReference type="Proteomes" id="UP000216063"/>
    </source>
</evidence>
<gene>
    <name evidence="6" type="ORF">CG716_22900</name>
</gene>
<dbReference type="InterPro" id="IPR001647">
    <property type="entry name" value="HTH_TetR"/>
</dbReference>
<dbReference type="AlphaFoldDB" id="A0A255DAR9"/>
<dbReference type="InterPro" id="IPR009057">
    <property type="entry name" value="Homeodomain-like_sf"/>
</dbReference>